<dbReference type="EMBL" id="FOXO01000009">
    <property type="protein sequence ID" value="SFP83852.1"/>
    <property type="molecule type" value="Genomic_DNA"/>
</dbReference>
<proteinExistence type="inferred from homology"/>
<dbReference type="Pfam" id="PF03780">
    <property type="entry name" value="Asp23"/>
    <property type="match status" value="1"/>
</dbReference>
<dbReference type="Proteomes" id="UP000182624">
    <property type="component" value="Unassembled WGS sequence"/>
</dbReference>
<dbReference type="InterPro" id="IPR005531">
    <property type="entry name" value="Asp23"/>
</dbReference>
<sequence>MGKEIAEIGSVKIADDVVARIAALAALEVDGVSAMAGNYTSDALEKVSRKNLTKGAKVVIGASQVQVDLALMMAYGYNIPATCQQAQTRVKASIENMTGLEVTDVNIRIAGITMPKA</sequence>
<comment type="similarity">
    <text evidence="1">Belongs to the asp23 family.</text>
</comment>
<name>A0A1I5TLA1_9FIRM</name>
<accession>A0A1I5TLA1</accession>
<organism evidence="2 3">
    <name type="scientific">Butyrivibrio proteoclasticus</name>
    <dbReference type="NCBI Taxonomy" id="43305"/>
    <lineage>
        <taxon>Bacteria</taxon>
        <taxon>Bacillati</taxon>
        <taxon>Bacillota</taxon>
        <taxon>Clostridia</taxon>
        <taxon>Lachnospirales</taxon>
        <taxon>Lachnospiraceae</taxon>
        <taxon>Butyrivibrio</taxon>
    </lineage>
</organism>
<protein>
    <submittedName>
        <fullName evidence="2">Uncharacterized conserved protein YloU, alkaline shock protein (Asp23) family</fullName>
    </submittedName>
</protein>
<dbReference type="PANTHER" id="PTHR34297">
    <property type="entry name" value="HYPOTHETICAL CYTOSOLIC PROTEIN-RELATED"/>
    <property type="match status" value="1"/>
</dbReference>
<dbReference type="AlphaFoldDB" id="A0A1I5TLA1"/>
<dbReference type="RefSeq" id="WP_074886703.1">
    <property type="nucleotide sequence ID" value="NZ_FOXO01000009.1"/>
</dbReference>
<gene>
    <name evidence="2" type="ORF">SAMN04487928_10995</name>
</gene>
<keyword evidence="3" id="KW-1185">Reference proteome</keyword>
<reference evidence="3" key="1">
    <citation type="submission" date="2016-10" db="EMBL/GenBank/DDBJ databases">
        <authorList>
            <person name="Varghese N."/>
            <person name="Submissions S."/>
        </authorList>
    </citation>
    <scope>NUCLEOTIDE SEQUENCE [LARGE SCALE GENOMIC DNA]</scope>
    <source>
        <strain evidence="3">P18</strain>
    </source>
</reference>
<evidence type="ECO:0000313" key="3">
    <source>
        <dbReference type="Proteomes" id="UP000182624"/>
    </source>
</evidence>
<dbReference type="OrthoDB" id="9793465at2"/>
<evidence type="ECO:0000256" key="1">
    <source>
        <dbReference type="ARBA" id="ARBA00005721"/>
    </source>
</evidence>
<evidence type="ECO:0000313" key="2">
    <source>
        <dbReference type="EMBL" id="SFP83852.1"/>
    </source>
</evidence>